<organism evidence="1 2">
    <name type="scientific">Caerostris extrusa</name>
    <name type="common">Bark spider</name>
    <name type="synonym">Caerostris bankana</name>
    <dbReference type="NCBI Taxonomy" id="172846"/>
    <lineage>
        <taxon>Eukaryota</taxon>
        <taxon>Metazoa</taxon>
        <taxon>Ecdysozoa</taxon>
        <taxon>Arthropoda</taxon>
        <taxon>Chelicerata</taxon>
        <taxon>Arachnida</taxon>
        <taxon>Araneae</taxon>
        <taxon>Araneomorphae</taxon>
        <taxon>Entelegynae</taxon>
        <taxon>Araneoidea</taxon>
        <taxon>Araneidae</taxon>
        <taxon>Caerostris</taxon>
    </lineage>
</organism>
<dbReference type="EMBL" id="BPLR01008473">
    <property type="protein sequence ID" value="GIY24983.1"/>
    <property type="molecule type" value="Genomic_DNA"/>
</dbReference>
<accession>A0AAV4RRP5</accession>
<dbReference type="Proteomes" id="UP001054945">
    <property type="component" value="Unassembled WGS sequence"/>
</dbReference>
<gene>
    <name evidence="1" type="ORF">CEXT_91551</name>
</gene>
<reference evidence="1 2" key="1">
    <citation type="submission" date="2021-06" db="EMBL/GenBank/DDBJ databases">
        <title>Caerostris extrusa draft genome.</title>
        <authorList>
            <person name="Kono N."/>
            <person name="Arakawa K."/>
        </authorList>
    </citation>
    <scope>NUCLEOTIDE SEQUENCE [LARGE SCALE GENOMIC DNA]</scope>
</reference>
<evidence type="ECO:0000313" key="2">
    <source>
        <dbReference type="Proteomes" id="UP001054945"/>
    </source>
</evidence>
<dbReference type="AlphaFoldDB" id="A0AAV4RRP5"/>
<sequence length="117" mass="12583">MLELNYRKSLPISKTACFAITTQPKVSSSALSGAIFPPSTKRCLPEGHYCLIQSFGDPVSSKSEMQRFVKKLCSRGAKYFGEDGNGITALPFQKKEIAAALFQGTLDSSNGNSVSKA</sequence>
<comment type="caution">
    <text evidence="1">The sequence shown here is derived from an EMBL/GenBank/DDBJ whole genome shotgun (WGS) entry which is preliminary data.</text>
</comment>
<protein>
    <submittedName>
        <fullName evidence="1">Uncharacterized protein</fullName>
    </submittedName>
</protein>
<proteinExistence type="predicted"/>
<name>A0AAV4RRP5_CAEEX</name>
<evidence type="ECO:0000313" key="1">
    <source>
        <dbReference type="EMBL" id="GIY24983.1"/>
    </source>
</evidence>
<keyword evidence="2" id="KW-1185">Reference proteome</keyword>